<dbReference type="InterPro" id="IPR017790">
    <property type="entry name" value="Penicillin-binding_protein_2"/>
</dbReference>
<dbReference type="InterPro" id="IPR001460">
    <property type="entry name" value="PCN-bd_Tpept"/>
</dbReference>
<reference evidence="17 18" key="1">
    <citation type="submission" date="2017-03" db="EMBL/GenBank/DDBJ databases">
        <title>Draft Genome sequence of Marispirochaeta sp. strain JC444.</title>
        <authorList>
            <person name="Shivani Y."/>
            <person name="Subhash Y."/>
            <person name="Sasikala C."/>
            <person name="Ramana C."/>
        </authorList>
    </citation>
    <scope>NUCLEOTIDE SEQUENCE [LARGE SCALE GENOMIC DNA]</scope>
    <source>
        <strain evidence="17 18">JC444</strain>
    </source>
</reference>
<keyword evidence="6" id="KW-0645">Protease</keyword>
<dbReference type="PANTHER" id="PTHR30627">
    <property type="entry name" value="PEPTIDOGLYCAN D,D-TRANSPEPTIDASE"/>
    <property type="match status" value="1"/>
</dbReference>
<evidence type="ECO:0000256" key="3">
    <source>
        <dbReference type="ARBA" id="ARBA00022475"/>
    </source>
</evidence>
<dbReference type="EMBL" id="MWQY01000005">
    <property type="protein sequence ID" value="ORC36600.1"/>
    <property type="molecule type" value="Genomic_DNA"/>
</dbReference>
<dbReference type="OrthoDB" id="9804124at2"/>
<dbReference type="STRING" id="1963862.B4O97_05920"/>
<keyword evidence="3" id="KW-1003">Cell membrane</keyword>
<evidence type="ECO:0000256" key="1">
    <source>
        <dbReference type="ARBA" id="ARBA00004167"/>
    </source>
</evidence>
<dbReference type="GO" id="GO:0071972">
    <property type="term" value="F:peptidoglycan L,D-transpeptidase activity"/>
    <property type="evidence" value="ECO:0007669"/>
    <property type="project" value="TreeGrafter"/>
</dbReference>
<dbReference type="Gene3D" id="3.30.1390.30">
    <property type="entry name" value="Penicillin-binding protein 2a, domain 3"/>
    <property type="match status" value="1"/>
</dbReference>
<organism evidence="17 18">
    <name type="scientific">Marispirochaeta aestuarii</name>
    <dbReference type="NCBI Taxonomy" id="1963862"/>
    <lineage>
        <taxon>Bacteria</taxon>
        <taxon>Pseudomonadati</taxon>
        <taxon>Spirochaetota</taxon>
        <taxon>Spirochaetia</taxon>
        <taxon>Spirochaetales</taxon>
        <taxon>Spirochaetaceae</taxon>
        <taxon>Marispirochaeta</taxon>
    </lineage>
</organism>
<dbReference type="Gene3D" id="3.90.1310.10">
    <property type="entry name" value="Penicillin-binding protein 2a (Domain 2)"/>
    <property type="match status" value="1"/>
</dbReference>
<evidence type="ECO:0000256" key="14">
    <source>
        <dbReference type="SAM" id="Phobius"/>
    </source>
</evidence>
<accession>A0A1Y1S1H3</accession>
<feature type="transmembrane region" description="Helical" evidence="14">
    <location>
        <begin position="20"/>
        <end position="41"/>
    </location>
</feature>
<keyword evidence="13" id="KW-0961">Cell wall biogenesis/degradation</keyword>
<evidence type="ECO:0000259" key="16">
    <source>
        <dbReference type="Pfam" id="PF03717"/>
    </source>
</evidence>
<dbReference type="PANTHER" id="PTHR30627:SF2">
    <property type="entry name" value="PEPTIDOGLYCAN D,D-TRANSPEPTIDASE MRDA"/>
    <property type="match status" value="1"/>
</dbReference>
<dbReference type="GO" id="GO:0006508">
    <property type="term" value="P:proteolysis"/>
    <property type="evidence" value="ECO:0007669"/>
    <property type="project" value="UniProtKB-KW"/>
</dbReference>
<keyword evidence="4" id="KW-0997">Cell inner membrane</keyword>
<dbReference type="InterPro" id="IPR005311">
    <property type="entry name" value="PBP_dimer"/>
</dbReference>
<dbReference type="Pfam" id="PF03717">
    <property type="entry name" value="PBP_dimer"/>
    <property type="match status" value="1"/>
</dbReference>
<keyword evidence="18" id="KW-1185">Reference proteome</keyword>
<dbReference type="GO" id="GO:0009252">
    <property type="term" value="P:peptidoglycan biosynthetic process"/>
    <property type="evidence" value="ECO:0007669"/>
    <property type="project" value="UniProtKB-KW"/>
</dbReference>
<evidence type="ECO:0000256" key="11">
    <source>
        <dbReference type="ARBA" id="ARBA00022989"/>
    </source>
</evidence>
<dbReference type="GO" id="GO:0008658">
    <property type="term" value="F:penicillin binding"/>
    <property type="evidence" value="ECO:0007669"/>
    <property type="project" value="InterPro"/>
</dbReference>
<dbReference type="GO" id="GO:0071555">
    <property type="term" value="P:cell wall organization"/>
    <property type="evidence" value="ECO:0007669"/>
    <property type="project" value="UniProtKB-KW"/>
</dbReference>
<keyword evidence="8" id="KW-0378">Hydrolase</keyword>
<feature type="domain" description="Penicillin-binding protein transpeptidase" evidence="15">
    <location>
        <begin position="267"/>
        <end position="595"/>
    </location>
</feature>
<keyword evidence="7 14" id="KW-0812">Transmembrane</keyword>
<dbReference type="Proteomes" id="UP000192343">
    <property type="component" value="Unassembled WGS sequence"/>
</dbReference>
<dbReference type="AlphaFoldDB" id="A0A1Y1S1H3"/>
<dbReference type="InterPro" id="IPR050515">
    <property type="entry name" value="Beta-lactam/transpept"/>
</dbReference>
<evidence type="ECO:0000256" key="12">
    <source>
        <dbReference type="ARBA" id="ARBA00023136"/>
    </source>
</evidence>
<dbReference type="Gene3D" id="3.40.710.10">
    <property type="entry name" value="DD-peptidase/beta-lactamase superfamily"/>
    <property type="match status" value="1"/>
</dbReference>
<evidence type="ECO:0000313" key="17">
    <source>
        <dbReference type="EMBL" id="ORC36600.1"/>
    </source>
</evidence>
<keyword evidence="9" id="KW-0133">Cell shape</keyword>
<gene>
    <name evidence="17" type="ORF">B4O97_05920</name>
</gene>
<evidence type="ECO:0000256" key="2">
    <source>
        <dbReference type="ARBA" id="ARBA00004236"/>
    </source>
</evidence>
<evidence type="ECO:0000313" key="18">
    <source>
        <dbReference type="Proteomes" id="UP000192343"/>
    </source>
</evidence>
<dbReference type="Pfam" id="PF00905">
    <property type="entry name" value="Transpeptidase"/>
    <property type="match status" value="1"/>
</dbReference>
<sequence length="623" mass="69782">MSIGFGERDNPSNKLRLLTIGGIFVVSILIFVLYLFSLQVIRANEFQRRAQQVARRSSIISAQRGEIYDRNFDLPLAINIPSFAVNVIPAELSRADRKLIFPRLAEVLDLTVEQIEGRILPSYDHLYQPVEVASGVDLRTISYLAEHIDDFPGITWNNKSIRSYTVPGSLSHIIGYVGDITREELQVLYNQGYSQSSTLGKSGIEKVYDKLLRGTDGIRYSTVDVRGRRVFQPGVDVQAPVSGNNLVLTIDRRIQKLVEEALGPRVGSVVVLKPSTGEILAMVSYPWFNPNMFGTERDPSEYRKTSLDPRFPFLNRAIQASYAPASAFKTVMTTAILEEKVFPPEQKIDCPGYLRIGNRVFNCHKKTGHGPLDLKGGLAESCNVYFWTVGLRYLGVDRIINFSQQFGFGQTTNVDLPGETAGRVPSPQWKEETFNVKWVGGDTANISIGQGDLLVTPVQMANMMAMVVNEGIIYRPHFLKEIRDPVSGSVVEEQEPEILQQSTINPEVFKKVQEYLRGVIVDGTAKVVLTTQAVEVAGKTGTGEAGFEDQWSSWFVAYAPFNGPPEDQVVVAINVEAVNDWEWWAPKAANIIFQGIFADEDFKQAVKSLRWQWMFPDLFRDKP</sequence>
<evidence type="ECO:0000256" key="13">
    <source>
        <dbReference type="ARBA" id="ARBA00023316"/>
    </source>
</evidence>
<dbReference type="InterPro" id="IPR036138">
    <property type="entry name" value="PBP_dimer_sf"/>
</dbReference>
<evidence type="ECO:0000259" key="15">
    <source>
        <dbReference type="Pfam" id="PF00905"/>
    </source>
</evidence>
<dbReference type="GO" id="GO:0009002">
    <property type="term" value="F:serine-type D-Ala-D-Ala carboxypeptidase activity"/>
    <property type="evidence" value="ECO:0007669"/>
    <property type="project" value="InterPro"/>
</dbReference>
<dbReference type="NCBIfam" id="TIGR03423">
    <property type="entry name" value="pbp2_mrdA"/>
    <property type="match status" value="1"/>
</dbReference>
<keyword evidence="11 14" id="KW-1133">Transmembrane helix</keyword>
<evidence type="ECO:0000256" key="10">
    <source>
        <dbReference type="ARBA" id="ARBA00022984"/>
    </source>
</evidence>
<dbReference type="SUPFAM" id="SSF56519">
    <property type="entry name" value="Penicillin binding protein dimerisation domain"/>
    <property type="match status" value="1"/>
</dbReference>
<evidence type="ECO:0000256" key="4">
    <source>
        <dbReference type="ARBA" id="ARBA00022519"/>
    </source>
</evidence>
<keyword evidence="5" id="KW-0121">Carboxypeptidase</keyword>
<dbReference type="SUPFAM" id="SSF56601">
    <property type="entry name" value="beta-lactamase/transpeptidase-like"/>
    <property type="match status" value="1"/>
</dbReference>
<keyword evidence="10" id="KW-0573">Peptidoglycan synthesis</keyword>
<evidence type="ECO:0000256" key="8">
    <source>
        <dbReference type="ARBA" id="ARBA00022801"/>
    </source>
</evidence>
<name>A0A1Y1S1H3_9SPIO</name>
<comment type="subcellular location">
    <subcellularLocation>
        <location evidence="2">Cell membrane</location>
    </subcellularLocation>
    <subcellularLocation>
        <location evidence="1">Membrane</location>
        <topology evidence="1">Single-pass membrane protein</topology>
    </subcellularLocation>
</comment>
<evidence type="ECO:0000256" key="9">
    <source>
        <dbReference type="ARBA" id="ARBA00022960"/>
    </source>
</evidence>
<proteinExistence type="predicted"/>
<evidence type="ECO:0000256" key="5">
    <source>
        <dbReference type="ARBA" id="ARBA00022645"/>
    </source>
</evidence>
<dbReference type="InterPro" id="IPR012338">
    <property type="entry name" value="Beta-lactam/transpept-like"/>
</dbReference>
<keyword evidence="12 14" id="KW-0472">Membrane</keyword>
<evidence type="ECO:0000256" key="7">
    <source>
        <dbReference type="ARBA" id="ARBA00022692"/>
    </source>
</evidence>
<comment type="caution">
    <text evidence="17">The sequence shown here is derived from an EMBL/GenBank/DDBJ whole genome shotgun (WGS) entry which is preliminary data.</text>
</comment>
<feature type="domain" description="Penicillin-binding protein dimerisation" evidence="16">
    <location>
        <begin position="60"/>
        <end position="230"/>
    </location>
</feature>
<dbReference type="RefSeq" id="WP_083049149.1">
    <property type="nucleotide sequence ID" value="NZ_MWQY01000005.1"/>
</dbReference>
<dbReference type="GO" id="GO:0005886">
    <property type="term" value="C:plasma membrane"/>
    <property type="evidence" value="ECO:0007669"/>
    <property type="project" value="UniProtKB-SubCell"/>
</dbReference>
<protein>
    <submittedName>
        <fullName evidence="17">Penicillin-binding protein 2</fullName>
    </submittedName>
</protein>
<evidence type="ECO:0000256" key="6">
    <source>
        <dbReference type="ARBA" id="ARBA00022670"/>
    </source>
</evidence>
<dbReference type="GO" id="GO:0008360">
    <property type="term" value="P:regulation of cell shape"/>
    <property type="evidence" value="ECO:0007669"/>
    <property type="project" value="UniProtKB-KW"/>
</dbReference>